<sequence>MIRFFARPFSTKCNAISSLGAMKRRICYFGGSFDPPTYGHMFSAASVLASGSVDELWFSPCGGDPPSSSSSSCLSQKSEFEKQEASGSSSSCHGQPSHESLPPGDSSSHLHIKEARPLTNDTEEKHESSNPSLNGERERDTLALSSSLSSSCSPPPTNKKIRLTEKEGNIPKEDVHGDAKSRPSLNEGNKLESDAIKKKQKEDTMEATNLSSSSSKGLCLQRNGTYKVRPDKTLSTPARLRLEMLKLAVSHFFGEAVEVIDDKEEREEKKKKTRDDGDCKRKHDGSALHWEKPKIHIIAWEACTPGYTPTYKVLQRLEEENPDAEFSLLVGEDILPDLHKWCYASLLIEKYRFLVLPRSAAAHHIPQLLTNLHIHLDHHPKPLLNGATTSSPLAKECVKNASIDISSSSSSSPSKKEEEREISTTMTATPLNVEKEKISKLAKIAEETEKELSRKIQEAIKTVKRLEYIDELCMHKGRAYFPWPASSSYVRRVLKQRTSDPSSMAACTALVSPSVLAFIQRQGLYTVPS</sequence>
<proteinExistence type="predicted"/>
<evidence type="ECO:0000256" key="8">
    <source>
        <dbReference type="SAM" id="Coils"/>
    </source>
</evidence>
<keyword evidence="4 10" id="KW-0548">Nucleotidyltransferase</keyword>
<dbReference type="EMBL" id="MIGC01000490">
    <property type="protein sequence ID" value="PHJ24908.1"/>
    <property type="molecule type" value="Genomic_DNA"/>
</dbReference>
<dbReference type="PANTHER" id="PTHR39321">
    <property type="entry name" value="NICOTINATE-NUCLEOTIDE ADENYLYLTRANSFERASE-RELATED"/>
    <property type="match status" value="1"/>
</dbReference>
<organism evidence="10 11">
    <name type="scientific">Cystoisospora suis</name>
    <dbReference type="NCBI Taxonomy" id="483139"/>
    <lineage>
        <taxon>Eukaryota</taxon>
        <taxon>Sar</taxon>
        <taxon>Alveolata</taxon>
        <taxon>Apicomplexa</taxon>
        <taxon>Conoidasida</taxon>
        <taxon>Coccidia</taxon>
        <taxon>Eucoccidiorida</taxon>
        <taxon>Eimeriorina</taxon>
        <taxon>Sarcocystidae</taxon>
        <taxon>Cystoisospora</taxon>
    </lineage>
</organism>
<evidence type="ECO:0000256" key="5">
    <source>
        <dbReference type="ARBA" id="ARBA00022741"/>
    </source>
</evidence>
<feature type="compositionally biased region" description="Basic and acidic residues" evidence="9">
    <location>
        <begin position="266"/>
        <end position="283"/>
    </location>
</feature>
<dbReference type="GO" id="GO:0005524">
    <property type="term" value="F:ATP binding"/>
    <property type="evidence" value="ECO:0007669"/>
    <property type="project" value="UniProtKB-KW"/>
</dbReference>
<gene>
    <name evidence="10" type="ORF">CSUI_001241</name>
</gene>
<feature type="compositionally biased region" description="Polar residues" evidence="9">
    <location>
        <begin position="206"/>
        <end position="216"/>
    </location>
</feature>
<protein>
    <submittedName>
        <fullName evidence="10">Nicotinate-nucleotide adenylyltransferase</fullName>
    </submittedName>
</protein>
<dbReference type="InterPro" id="IPR014729">
    <property type="entry name" value="Rossmann-like_a/b/a_fold"/>
</dbReference>
<dbReference type="OrthoDB" id="422187at2759"/>
<keyword evidence="6" id="KW-0067">ATP-binding</keyword>
<dbReference type="SUPFAM" id="SSF52374">
    <property type="entry name" value="Nucleotidylyl transferase"/>
    <property type="match status" value="2"/>
</dbReference>
<feature type="compositionally biased region" description="Basic and acidic residues" evidence="9">
    <location>
        <begin position="111"/>
        <end position="128"/>
    </location>
</feature>
<keyword evidence="11" id="KW-1185">Reference proteome</keyword>
<feature type="region of interest" description="Disordered" evidence="9">
    <location>
        <begin position="263"/>
        <end position="283"/>
    </location>
</feature>
<reference evidence="10 11" key="1">
    <citation type="journal article" date="2017" name="Int. J. Parasitol.">
        <title>The genome of the protozoan parasite Cystoisospora suis and a reverse vaccinology approach to identify vaccine candidates.</title>
        <authorList>
            <person name="Palmieri N."/>
            <person name="Shrestha A."/>
            <person name="Ruttkowski B."/>
            <person name="Beck T."/>
            <person name="Vogl C."/>
            <person name="Tomley F."/>
            <person name="Blake D.P."/>
            <person name="Joachim A."/>
        </authorList>
    </citation>
    <scope>NUCLEOTIDE SEQUENCE [LARGE SCALE GENOMIC DNA]</scope>
    <source>
        <strain evidence="10 11">Wien I</strain>
    </source>
</reference>
<feature type="region of interest" description="Disordered" evidence="9">
    <location>
        <begin position="68"/>
        <end position="217"/>
    </location>
</feature>
<feature type="compositionally biased region" description="Basic and acidic residues" evidence="9">
    <location>
        <begin position="189"/>
        <end position="204"/>
    </location>
</feature>
<evidence type="ECO:0000256" key="3">
    <source>
        <dbReference type="ARBA" id="ARBA00022679"/>
    </source>
</evidence>
<dbReference type="AlphaFoldDB" id="A0A2C6LCE4"/>
<feature type="coiled-coil region" evidence="8">
    <location>
        <begin position="431"/>
        <end position="462"/>
    </location>
</feature>
<keyword evidence="5" id="KW-0547">Nucleotide-binding</keyword>
<feature type="compositionally biased region" description="Basic and acidic residues" evidence="9">
    <location>
        <begin position="162"/>
        <end position="181"/>
    </location>
</feature>
<comment type="caution">
    <text evidence="10">The sequence shown here is derived from an EMBL/GenBank/DDBJ whole genome shotgun (WGS) entry which is preliminary data.</text>
</comment>
<feature type="compositionally biased region" description="Low complexity" evidence="9">
    <location>
        <begin position="85"/>
        <end position="100"/>
    </location>
</feature>
<keyword evidence="2" id="KW-0662">Pyridine nucleotide biosynthesis</keyword>
<keyword evidence="3 10" id="KW-0808">Transferase</keyword>
<evidence type="ECO:0000256" key="2">
    <source>
        <dbReference type="ARBA" id="ARBA00022642"/>
    </source>
</evidence>
<evidence type="ECO:0000256" key="6">
    <source>
        <dbReference type="ARBA" id="ARBA00022840"/>
    </source>
</evidence>
<dbReference type="Proteomes" id="UP000221165">
    <property type="component" value="Unassembled WGS sequence"/>
</dbReference>
<evidence type="ECO:0000313" key="11">
    <source>
        <dbReference type="Proteomes" id="UP000221165"/>
    </source>
</evidence>
<keyword evidence="7" id="KW-0520">NAD</keyword>
<dbReference type="GO" id="GO:0016779">
    <property type="term" value="F:nucleotidyltransferase activity"/>
    <property type="evidence" value="ECO:0007669"/>
    <property type="project" value="UniProtKB-KW"/>
</dbReference>
<dbReference type="InterPro" id="IPR005248">
    <property type="entry name" value="NadD/NMNAT"/>
</dbReference>
<dbReference type="RefSeq" id="XP_067926580.1">
    <property type="nucleotide sequence ID" value="XM_068061447.1"/>
</dbReference>
<name>A0A2C6LCE4_9APIC</name>
<feature type="region of interest" description="Disordered" evidence="9">
    <location>
        <begin position="404"/>
        <end position="424"/>
    </location>
</feature>
<feature type="compositionally biased region" description="Low complexity" evidence="9">
    <location>
        <begin position="142"/>
        <end position="152"/>
    </location>
</feature>
<dbReference type="GO" id="GO:0009435">
    <property type="term" value="P:NAD+ biosynthetic process"/>
    <property type="evidence" value="ECO:0007669"/>
    <property type="project" value="InterPro"/>
</dbReference>
<evidence type="ECO:0000256" key="7">
    <source>
        <dbReference type="ARBA" id="ARBA00023027"/>
    </source>
</evidence>
<feature type="compositionally biased region" description="Low complexity" evidence="9">
    <location>
        <begin position="404"/>
        <end position="413"/>
    </location>
</feature>
<dbReference type="Gene3D" id="3.40.50.620">
    <property type="entry name" value="HUPs"/>
    <property type="match status" value="2"/>
</dbReference>
<dbReference type="PANTHER" id="PTHR39321:SF3">
    <property type="entry name" value="PHOSPHOPANTETHEINE ADENYLYLTRANSFERASE"/>
    <property type="match status" value="1"/>
</dbReference>
<dbReference type="GeneID" id="94424658"/>
<evidence type="ECO:0000313" key="10">
    <source>
        <dbReference type="EMBL" id="PHJ24908.1"/>
    </source>
</evidence>
<dbReference type="VEuPathDB" id="ToxoDB:CSUI_001241"/>
<evidence type="ECO:0000256" key="9">
    <source>
        <dbReference type="SAM" id="MobiDB-lite"/>
    </source>
</evidence>
<comment type="pathway">
    <text evidence="1">Cofactor biosynthesis; NAD(+) biosynthesis.</text>
</comment>
<accession>A0A2C6LCE4</accession>
<keyword evidence="8" id="KW-0175">Coiled coil</keyword>
<evidence type="ECO:0000256" key="1">
    <source>
        <dbReference type="ARBA" id="ARBA00004790"/>
    </source>
</evidence>
<evidence type="ECO:0000256" key="4">
    <source>
        <dbReference type="ARBA" id="ARBA00022695"/>
    </source>
</evidence>